<dbReference type="AlphaFoldDB" id="K2P226"/>
<dbReference type="eggNOG" id="ENOG502ZSS5">
    <property type="taxonomic scope" value="Bacteria"/>
</dbReference>
<sequence length="156" mass="18543">MGDFENNEHNNQIRRNTLELYAVSIKLKETYNECQYYMSFEGLKTFYETSFFTKSKFCNELHRHIKSNNPIDLFLPKVKSIYYITHITFCLIFKSKEIKYLLNKALTLEEKSAEILNQMMDQNLGKNGALEDFIIVHARQQQGRISALRKMVNTYY</sequence>
<gene>
    <name evidence="1" type="ORF">I215_08712</name>
</gene>
<accession>K2P226</accession>
<evidence type="ECO:0000313" key="2">
    <source>
        <dbReference type="Proteomes" id="UP000007364"/>
    </source>
</evidence>
<evidence type="ECO:0000313" key="1">
    <source>
        <dbReference type="EMBL" id="EKF55098.1"/>
    </source>
</evidence>
<dbReference type="STRING" id="555500.I215_08712"/>
<keyword evidence="2" id="KW-1185">Reference proteome</keyword>
<name>K2P226_9FLAO</name>
<dbReference type="Proteomes" id="UP000007364">
    <property type="component" value="Unassembled WGS sequence"/>
</dbReference>
<comment type="caution">
    <text evidence="1">The sequence shown here is derived from an EMBL/GenBank/DDBJ whole genome shotgun (WGS) entry which is preliminary data.</text>
</comment>
<proteinExistence type="predicted"/>
<reference evidence="1 2" key="1">
    <citation type="journal article" date="2012" name="J. Bacteriol.">
        <title>Genome Sequence of Galbibacter marinum Type Strain ck-I2-15.</title>
        <authorList>
            <person name="Lai Q."/>
            <person name="Li C."/>
            <person name="Shao Z."/>
        </authorList>
    </citation>
    <scope>NUCLEOTIDE SEQUENCE [LARGE SCALE GENOMIC DNA]</scope>
    <source>
        <strain evidence="2">ck-I2-15</strain>
    </source>
</reference>
<dbReference type="OrthoDB" id="1274362at2"/>
<organism evidence="1 2">
    <name type="scientific">Galbibacter marinus</name>
    <dbReference type="NCBI Taxonomy" id="555500"/>
    <lineage>
        <taxon>Bacteria</taxon>
        <taxon>Pseudomonadati</taxon>
        <taxon>Bacteroidota</taxon>
        <taxon>Flavobacteriia</taxon>
        <taxon>Flavobacteriales</taxon>
        <taxon>Flavobacteriaceae</taxon>
        <taxon>Galbibacter</taxon>
    </lineage>
</organism>
<dbReference type="EMBL" id="AMSG01000010">
    <property type="protein sequence ID" value="EKF55098.1"/>
    <property type="molecule type" value="Genomic_DNA"/>
</dbReference>
<protein>
    <submittedName>
        <fullName evidence="1">Uncharacterized protein</fullName>
    </submittedName>
</protein>
<dbReference type="RefSeq" id="WP_008991591.1">
    <property type="nucleotide sequence ID" value="NZ_AMSG01000010.1"/>
</dbReference>